<reference evidence="2" key="1">
    <citation type="submission" date="2020-02" db="EMBL/GenBank/DDBJ databases">
        <authorList>
            <person name="Meier V. D."/>
        </authorList>
    </citation>
    <scope>NUCLEOTIDE SEQUENCE</scope>
    <source>
        <strain evidence="2">AVDCRST_MAG18</strain>
    </source>
</reference>
<feature type="region of interest" description="Disordered" evidence="1">
    <location>
        <begin position="1"/>
        <end position="126"/>
    </location>
</feature>
<gene>
    <name evidence="2" type="ORF">AVDCRST_MAG18-1540</name>
</gene>
<evidence type="ECO:0000256" key="1">
    <source>
        <dbReference type="SAM" id="MobiDB-lite"/>
    </source>
</evidence>
<feature type="compositionally biased region" description="Low complexity" evidence="1">
    <location>
        <begin position="39"/>
        <end position="48"/>
    </location>
</feature>
<organism evidence="2">
    <name type="scientific">uncultured Thermomicrobiales bacterium</name>
    <dbReference type="NCBI Taxonomy" id="1645740"/>
    <lineage>
        <taxon>Bacteria</taxon>
        <taxon>Pseudomonadati</taxon>
        <taxon>Thermomicrobiota</taxon>
        <taxon>Thermomicrobia</taxon>
        <taxon>Thermomicrobiales</taxon>
        <taxon>environmental samples</taxon>
    </lineage>
</organism>
<name>A0A6J4V1J1_9BACT</name>
<accession>A0A6J4V1J1</accession>
<feature type="non-terminal residue" evidence="2">
    <location>
        <position position="126"/>
    </location>
</feature>
<dbReference type="EMBL" id="CADCWN010000120">
    <property type="protein sequence ID" value="CAA9566727.1"/>
    <property type="molecule type" value="Genomic_DNA"/>
</dbReference>
<feature type="compositionally biased region" description="Basic and acidic residues" evidence="1">
    <location>
        <begin position="99"/>
        <end position="108"/>
    </location>
</feature>
<dbReference type="AlphaFoldDB" id="A0A6J4V1J1"/>
<proteinExistence type="predicted"/>
<feature type="non-terminal residue" evidence="2">
    <location>
        <position position="1"/>
    </location>
</feature>
<protein>
    <submittedName>
        <fullName evidence="2">Uncharacterized protein</fullName>
    </submittedName>
</protein>
<evidence type="ECO:0000313" key="2">
    <source>
        <dbReference type="EMBL" id="CAA9566727.1"/>
    </source>
</evidence>
<sequence>GDDQRSVDTTPRAARPRRAAQPRGEDSGAPRRATRRSAARAARGPPGRVIRRRLGRIGTAVGPIHRPCADRRDTLQLARGVQGPRSGATRPTGSDDDEPAHWRARAGDRGYAGRCGRTRGTGQACL</sequence>